<dbReference type="AlphaFoldDB" id="A0A8X6T267"/>
<sequence length="130" mass="14577">MIQLLEGDGRHLDPWSSDETVDPLHSISSAVLESEIVVSRTFRTVKGMGMKNGPMSCTVIIMKLVKRFEETASLIPWAEVVLCFRFDGAPLHNAYPVKRSYWVSLVKTELSVEIARSHGLWDPGGHIKQL</sequence>
<evidence type="ECO:0000313" key="1">
    <source>
        <dbReference type="EMBL" id="GFY17028.1"/>
    </source>
</evidence>
<accession>A0A8X6T267</accession>
<proteinExistence type="predicted"/>
<name>A0A8X6T267_TRICX</name>
<dbReference type="EMBL" id="BMAU01021343">
    <property type="protein sequence ID" value="GFY17028.1"/>
    <property type="molecule type" value="Genomic_DNA"/>
</dbReference>
<reference evidence="1" key="1">
    <citation type="submission" date="2020-08" db="EMBL/GenBank/DDBJ databases">
        <title>Multicomponent nature underlies the extraordinary mechanical properties of spider dragline silk.</title>
        <authorList>
            <person name="Kono N."/>
            <person name="Nakamura H."/>
            <person name="Mori M."/>
            <person name="Yoshida Y."/>
            <person name="Ohtoshi R."/>
            <person name="Malay A.D."/>
            <person name="Moran D.A.P."/>
            <person name="Tomita M."/>
            <person name="Numata K."/>
            <person name="Arakawa K."/>
        </authorList>
    </citation>
    <scope>NUCLEOTIDE SEQUENCE</scope>
</reference>
<keyword evidence="2" id="KW-1185">Reference proteome</keyword>
<evidence type="ECO:0000313" key="2">
    <source>
        <dbReference type="Proteomes" id="UP000887159"/>
    </source>
</evidence>
<organism evidence="1 2">
    <name type="scientific">Trichonephila clavipes</name>
    <name type="common">Golden silk orbweaver</name>
    <name type="synonym">Nephila clavipes</name>
    <dbReference type="NCBI Taxonomy" id="2585209"/>
    <lineage>
        <taxon>Eukaryota</taxon>
        <taxon>Metazoa</taxon>
        <taxon>Ecdysozoa</taxon>
        <taxon>Arthropoda</taxon>
        <taxon>Chelicerata</taxon>
        <taxon>Arachnida</taxon>
        <taxon>Araneae</taxon>
        <taxon>Araneomorphae</taxon>
        <taxon>Entelegynae</taxon>
        <taxon>Araneoidea</taxon>
        <taxon>Nephilidae</taxon>
        <taxon>Trichonephila</taxon>
    </lineage>
</organism>
<comment type="caution">
    <text evidence="1">The sequence shown here is derived from an EMBL/GenBank/DDBJ whole genome shotgun (WGS) entry which is preliminary data.</text>
</comment>
<dbReference type="Proteomes" id="UP000887159">
    <property type="component" value="Unassembled WGS sequence"/>
</dbReference>
<gene>
    <name evidence="1" type="ORF">TNCV_1088041</name>
</gene>
<protein>
    <submittedName>
        <fullName evidence="1">Uncharacterized protein</fullName>
    </submittedName>
</protein>